<proteinExistence type="predicted"/>
<organism evidence="1 2">
    <name type="scientific">Porphyromonas crevioricanis JCM 15906</name>
    <dbReference type="NCBI Taxonomy" id="1305617"/>
    <lineage>
        <taxon>Bacteria</taxon>
        <taxon>Pseudomonadati</taxon>
        <taxon>Bacteroidota</taxon>
        <taxon>Bacteroidia</taxon>
        <taxon>Bacteroidales</taxon>
        <taxon>Porphyromonadaceae</taxon>
        <taxon>Porphyromonas</taxon>
    </lineage>
</organism>
<dbReference type="AntiFam" id="ANF00016">
    <property type="entry name" value="tRNA translation"/>
</dbReference>
<dbReference type="AlphaFoldDB" id="T1CR13"/>
<name>T1CR13_9PORP</name>
<dbReference type="EMBL" id="BAOU01000071">
    <property type="protein sequence ID" value="GAD06262.1"/>
    <property type="molecule type" value="Genomic_DNA"/>
</dbReference>
<protein>
    <submittedName>
        <fullName evidence="1">Uncharacterized protein</fullName>
    </submittedName>
</protein>
<gene>
    <name evidence="1" type="ORF">PORCRE_1986</name>
</gene>
<accession>T1CR13</accession>
<reference evidence="1 2" key="2">
    <citation type="journal article" date="2013" name="Genome Announc.">
        <title>Draft Genome Sequences of Porphyromonas crevioricanis JCM 15906T and Porphyromonas cansulci JCM 13913T Isolated from a Canine Oral Cavity.</title>
        <authorList>
            <person name="Sakamoto M."/>
            <person name="Tanaka N."/>
            <person name="Shiwa Y."/>
            <person name="Yoshikawa H."/>
            <person name="Ohkuma M."/>
        </authorList>
    </citation>
    <scope>NUCLEOTIDE SEQUENCE [LARGE SCALE GENOMIC DNA]</scope>
    <source>
        <strain evidence="1 2">JCM 15906</strain>
    </source>
</reference>
<dbReference type="Proteomes" id="UP000018031">
    <property type="component" value="Unassembled WGS sequence"/>
</dbReference>
<reference evidence="2" key="1">
    <citation type="journal article" date="2013" name="Genome">
        <title>Draft Genome Sequences of Porphyromonas crevioricanis JCM 15906T and Porphyromonas cansulci JCM 13913T Isolated from a Canine Oral Cavity.</title>
        <authorList>
            <person name="Sakamoto M."/>
            <person name="Tanaka N."/>
            <person name="Shiwa Y."/>
            <person name="Yoshikawa H."/>
            <person name="Ohkuma M."/>
        </authorList>
    </citation>
    <scope>NUCLEOTIDE SEQUENCE [LARGE SCALE GENOMIC DNA]</scope>
    <source>
        <strain evidence="2">JCM 15906</strain>
    </source>
</reference>
<evidence type="ECO:0000313" key="2">
    <source>
        <dbReference type="Proteomes" id="UP000018031"/>
    </source>
</evidence>
<sequence length="43" mass="4959">MLAERAGFEPAKRFRRLRTFQARLFSHSSTSPIFFTVYTGSSC</sequence>
<evidence type="ECO:0000313" key="1">
    <source>
        <dbReference type="EMBL" id="GAD06262.1"/>
    </source>
</evidence>
<comment type="caution">
    <text evidence="1">The sequence shown here is derived from an EMBL/GenBank/DDBJ whole genome shotgun (WGS) entry which is preliminary data.</text>
</comment>